<dbReference type="Proteomes" id="UP000196475">
    <property type="component" value="Unassembled WGS sequence"/>
</dbReference>
<evidence type="ECO:0000259" key="3">
    <source>
        <dbReference type="Pfam" id="PF00460"/>
    </source>
</evidence>
<evidence type="ECO:0000256" key="2">
    <source>
        <dbReference type="RuleBase" id="RU362116"/>
    </source>
</evidence>
<dbReference type="AlphaFoldDB" id="A0A1Y3P9Y2"/>
<proteinExistence type="inferred from homology"/>
<feature type="domain" description="Flagellar basal-body/hook protein C-terminal" evidence="4">
    <location>
        <begin position="227"/>
        <end position="271"/>
    </location>
</feature>
<comment type="subcellular location">
    <subcellularLocation>
        <location evidence="2">Bacterial flagellum basal body</location>
    </subcellularLocation>
</comment>
<comment type="caution">
    <text evidence="6">The sequence shown here is derived from an EMBL/GenBank/DDBJ whole genome shotgun (WGS) entry which is preliminary data.</text>
</comment>
<dbReference type="InterPro" id="IPR019776">
    <property type="entry name" value="Flagellar_basal_body_rod_CS"/>
</dbReference>
<dbReference type="Pfam" id="PF00460">
    <property type="entry name" value="Flg_bb_rod"/>
    <property type="match status" value="1"/>
</dbReference>
<dbReference type="GO" id="GO:0009425">
    <property type="term" value="C:bacterial-type flagellum basal body"/>
    <property type="evidence" value="ECO:0007669"/>
    <property type="project" value="UniProtKB-SubCell"/>
</dbReference>
<dbReference type="PANTHER" id="PTHR30435">
    <property type="entry name" value="FLAGELLAR PROTEIN"/>
    <property type="match status" value="1"/>
</dbReference>
<protein>
    <submittedName>
        <fullName evidence="6">Uncharacterized protein</fullName>
    </submittedName>
</protein>
<name>A0A1Y3P9Y2_9BACI</name>
<keyword evidence="2" id="KW-0975">Bacterial flagellum</keyword>
<dbReference type="Pfam" id="PF22692">
    <property type="entry name" value="LlgE_F_G_D1"/>
    <property type="match status" value="1"/>
</dbReference>
<dbReference type="InterPro" id="IPR010930">
    <property type="entry name" value="Flg_bb/hook_C_dom"/>
</dbReference>
<organism evidence="6 7">
    <name type="scientific">Bacillus thermozeamaize</name>
    <dbReference type="NCBI Taxonomy" id="230954"/>
    <lineage>
        <taxon>Bacteria</taxon>
        <taxon>Bacillati</taxon>
        <taxon>Bacillota</taxon>
        <taxon>Bacilli</taxon>
        <taxon>Bacillales</taxon>
        <taxon>Bacillaceae</taxon>
        <taxon>Bacillus</taxon>
    </lineage>
</organism>
<dbReference type="NCBIfam" id="TIGR03506">
    <property type="entry name" value="FlgEFG_subfam"/>
    <property type="match status" value="1"/>
</dbReference>
<dbReference type="PANTHER" id="PTHR30435:SF19">
    <property type="entry name" value="FLAGELLAR BASAL-BODY ROD PROTEIN FLGG"/>
    <property type="match status" value="1"/>
</dbReference>
<evidence type="ECO:0000313" key="7">
    <source>
        <dbReference type="Proteomes" id="UP000196475"/>
    </source>
</evidence>
<gene>
    <name evidence="6" type="ORF">BAA01_04310</name>
</gene>
<dbReference type="GO" id="GO:0071978">
    <property type="term" value="P:bacterial-type flagellum-dependent swarming motility"/>
    <property type="evidence" value="ECO:0007669"/>
    <property type="project" value="TreeGrafter"/>
</dbReference>
<sequence>MLRGLDLATAGMMISQRWHDTVSNNLANLNTIGFKAEEAVMRTFPEYLVWRLGGTRGRAPQLGSLPHGVLVDERLPLFQQGTPVETGQPLHVAILDDPRPDPETGQMPVTFFTIQLPDGTYALTRAGQWTKDQLGQWVTPQGYRVMGFRQPPAGQAPVLEPIAVDGPFRITPEGRILYDNDPMPDQPLYLATVTVDDPYSLIREGDGVYRMQDGELPPPAPAAGVIRQGFLERSNVDPARSMVNLMLAGRAYEANQRVIQSYDKTLDKTVNEIGRV</sequence>
<dbReference type="EMBL" id="LZRT01000142">
    <property type="protein sequence ID" value="OUM84161.1"/>
    <property type="molecule type" value="Genomic_DNA"/>
</dbReference>
<feature type="domain" description="Flagellar basal body rod protein N-terminal" evidence="3">
    <location>
        <begin position="8"/>
        <end position="35"/>
    </location>
</feature>
<dbReference type="PROSITE" id="PS00588">
    <property type="entry name" value="FLAGELLA_BB_ROD"/>
    <property type="match status" value="1"/>
</dbReference>
<evidence type="ECO:0000259" key="5">
    <source>
        <dbReference type="Pfam" id="PF22692"/>
    </source>
</evidence>
<reference evidence="7" key="1">
    <citation type="submission" date="2016-06" db="EMBL/GenBank/DDBJ databases">
        <authorList>
            <person name="Nascimento L."/>
            <person name="Pereira R.V."/>
            <person name="Martins L.F."/>
            <person name="Quaggio R.B."/>
            <person name="Silva A.M."/>
            <person name="Setubal J.C."/>
        </authorList>
    </citation>
    <scope>NUCLEOTIDE SEQUENCE [LARGE SCALE GENOMIC DNA]</scope>
</reference>
<evidence type="ECO:0000259" key="4">
    <source>
        <dbReference type="Pfam" id="PF06429"/>
    </source>
</evidence>
<dbReference type="SUPFAM" id="SSF117143">
    <property type="entry name" value="Flagellar hook protein flgE"/>
    <property type="match status" value="1"/>
</dbReference>
<dbReference type="InterPro" id="IPR001444">
    <property type="entry name" value="Flag_bb_rod_N"/>
</dbReference>
<evidence type="ECO:0000313" key="6">
    <source>
        <dbReference type="EMBL" id="OUM84161.1"/>
    </source>
</evidence>
<accession>A0A1Y3P9Y2</accession>
<feature type="domain" description="Flagellar hook protein FlgE/F/G-like D1" evidence="5">
    <location>
        <begin position="111"/>
        <end position="147"/>
    </location>
</feature>
<comment type="similarity">
    <text evidence="1 2">Belongs to the flagella basal body rod proteins family.</text>
</comment>
<evidence type="ECO:0000256" key="1">
    <source>
        <dbReference type="ARBA" id="ARBA00009677"/>
    </source>
</evidence>
<dbReference type="InterPro" id="IPR053967">
    <property type="entry name" value="LlgE_F_G-like_D1"/>
</dbReference>
<dbReference type="Pfam" id="PF06429">
    <property type="entry name" value="Flg_bbr_C"/>
    <property type="match status" value="1"/>
</dbReference>
<dbReference type="InterPro" id="IPR037925">
    <property type="entry name" value="FlgE/F/G-like"/>
</dbReference>
<dbReference type="InterPro" id="IPR020013">
    <property type="entry name" value="Flagellar_FlgE/F/G"/>
</dbReference>